<organism evidence="1 2">
    <name type="scientific">Vanilla planifolia</name>
    <name type="common">Vanilla</name>
    <dbReference type="NCBI Taxonomy" id="51239"/>
    <lineage>
        <taxon>Eukaryota</taxon>
        <taxon>Viridiplantae</taxon>
        <taxon>Streptophyta</taxon>
        <taxon>Embryophyta</taxon>
        <taxon>Tracheophyta</taxon>
        <taxon>Spermatophyta</taxon>
        <taxon>Magnoliopsida</taxon>
        <taxon>Liliopsida</taxon>
        <taxon>Asparagales</taxon>
        <taxon>Orchidaceae</taxon>
        <taxon>Vanilloideae</taxon>
        <taxon>Vanilleae</taxon>
        <taxon>Vanilla</taxon>
    </lineage>
</organism>
<dbReference type="Proteomes" id="UP000636800">
    <property type="component" value="Chromosome 3"/>
</dbReference>
<keyword evidence="2" id="KW-1185">Reference proteome</keyword>
<comment type="caution">
    <text evidence="1">The sequence shown here is derived from an EMBL/GenBank/DDBJ whole genome shotgun (WGS) entry which is preliminary data.</text>
</comment>
<dbReference type="OrthoDB" id="1724662at2759"/>
<dbReference type="AlphaFoldDB" id="A0A835V804"/>
<dbReference type="SUPFAM" id="SSF54631">
    <property type="entry name" value="CBS-domain pair"/>
    <property type="match status" value="1"/>
</dbReference>
<gene>
    <name evidence="1" type="ORF">HPP92_007638</name>
</gene>
<protein>
    <submittedName>
        <fullName evidence="1">Uncharacterized protein</fullName>
    </submittedName>
</protein>
<evidence type="ECO:0000313" key="2">
    <source>
        <dbReference type="Proteomes" id="UP000636800"/>
    </source>
</evidence>
<dbReference type="InterPro" id="IPR046342">
    <property type="entry name" value="CBS_dom_sf"/>
</dbReference>
<sequence>MRKRPYPMMSISQQYPPRAITPVERRVMSIQIDDIVLEAFKRTKVNKIGGSPVAEHPSKKTVGGVNIRDVRFLFLKPVLFSGFRPIVLLL</sequence>
<evidence type="ECO:0000313" key="1">
    <source>
        <dbReference type="EMBL" id="KAG0488827.1"/>
    </source>
</evidence>
<dbReference type="EMBL" id="JADCNL010000003">
    <property type="protein sequence ID" value="KAG0488827.1"/>
    <property type="molecule type" value="Genomic_DNA"/>
</dbReference>
<proteinExistence type="predicted"/>
<accession>A0A835V804</accession>
<name>A0A835V804_VANPL</name>
<reference evidence="1 2" key="1">
    <citation type="journal article" date="2020" name="Nat. Food">
        <title>A phased Vanilla planifolia genome enables genetic improvement of flavour and production.</title>
        <authorList>
            <person name="Hasing T."/>
            <person name="Tang H."/>
            <person name="Brym M."/>
            <person name="Khazi F."/>
            <person name="Huang T."/>
            <person name="Chambers A.H."/>
        </authorList>
    </citation>
    <scope>NUCLEOTIDE SEQUENCE [LARGE SCALE GENOMIC DNA]</scope>
    <source>
        <tissue evidence="1">Leaf</tissue>
    </source>
</reference>